<comment type="caution">
    <text evidence="1">The sequence shown here is derived from an EMBL/GenBank/DDBJ whole genome shotgun (WGS) entry which is preliminary data.</text>
</comment>
<dbReference type="EMBL" id="CM043779">
    <property type="protein sequence ID" value="KAI4837500.1"/>
    <property type="molecule type" value="Genomic_DNA"/>
</dbReference>
<protein>
    <submittedName>
        <fullName evidence="1">Uncharacterized protein</fullName>
    </submittedName>
</protein>
<keyword evidence="2" id="KW-1185">Reference proteome</keyword>
<name>A0ACB9Y8U7_PLABR</name>
<accession>A0ACB9Y8U7</accession>
<dbReference type="Proteomes" id="UP001056978">
    <property type="component" value="Chromosome 11"/>
</dbReference>
<proteinExistence type="predicted"/>
<organism evidence="1 2">
    <name type="scientific">Plasmodium brasilianum</name>
    <dbReference type="NCBI Taxonomy" id="5824"/>
    <lineage>
        <taxon>Eukaryota</taxon>
        <taxon>Sar</taxon>
        <taxon>Alveolata</taxon>
        <taxon>Apicomplexa</taxon>
        <taxon>Aconoidasida</taxon>
        <taxon>Haemosporida</taxon>
        <taxon>Plasmodiidae</taxon>
        <taxon>Plasmodium</taxon>
        <taxon>Plasmodium (Plasmodium)</taxon>
    </lineage>
</organism>
<sequence>MEQKIKFSLIYGFGVFIFIFFLLSGIILLILKRVGYLDLVNKKLNELINLIVEVKNVDTVQCYNSPLTFGIYIIADVIFLITIYKILCNNEKYKKIKLMIE</sequence>
<evidence type="ECO:0000313" key="1">
    <source>
        <dbReference type="EMBL" id="KAI4837500.1"/>
    </source>
</evidence>
<gene>
    <name evidence="1" type="ORF">MKS88_003976</name>
</gene>
<evidence type="ECO:0000313" key="2">
    <source>
        <dbReference type="Proteomes" id="UP001056978"/>
    </source>
</evidence>
<reference evidence="1" key="1">
    <citation type="submission" date="2022-06" db="EMBL/GenBank/DDBJ databases">
        <title>The First Complete Genome of the Simian Malaria Parasite Plasmodium brasilianum.</title>
        <authorList>
            <person name="Bajic M."/>
            <person name="Ravishankar S."/>
        </authorList>
    </citation>
    <scope>NUCLEOTIDE SEQUENCE</scope>
    <source>
        <strain evidence="1">Bolivian I</strain>
    </source>
</reference>